<gene>
    <name evidence="3" type="ORF">B0H67DRAFT_209754</name>
</gene>
<dbReference type="Proteomes" id="UP001172102">
    <property type="component" value="Unassembled WGS sequence"/>
</dbReference>
<evidence type="ECO:0000256" key="2">
    <source>
        <dbReference type="SAM" id="SignalP"/>
    </source>
</evidence>
<sequence>MRALLPLVRIFLKVARALAARYGSIVLLIQPSCRVTSDTNPQVPNKVPATRLEQKSRTACYRYGSIVPLDIHPTKPTVHKPPNPQDLFETRSPNPTYLPPPPIFQYGAFWEGWQSINAKFVKLSRQRPVA</sequence>
<name>A0AA40DZ22_9PEZI</name>
<keyword evidence="4" id="KW-1185">Reference proteome</keyword>
<evidence type="ECO:0000313" key="3">
    <source>
        <dbReference type="EMBL" id="KAK0720965.1"/>
    </source>
</evidence>
<reference evidence="3" key="1">
    <citation type="submission" date="2023-06" db="EMBL/GenBank/DDBJ databases">
        <title>Genome-scale phylogeny and comparative genomics of the fungal order Sordariales.</title>
        <authorList>
            <consortium name="Lawrence Berkeley National Laboratory"/>
            <person name="Hensen N."/>
            <person name="Bonometti L."/>
            <person name="Westerberg I."/>
            <person name="Brannstrom I.O."/>
            <person name="Guillou S."/>
            <person name="Cros-Aarteil S."/>
            <person name="Calhoun S."/>
            <person name="Haridas S."/>
            <person name="Kuo A."/>
            <person name="Mondo S."/>
            <person name="Pangilinan J."/>
            <person name="Riley R."/>
            <person name="Labutti K."/>
            <person name="Andreopoulos B."/>
            <person name="Lipzen A."/>
            <person name="Chen C."/>
            <person name="Yanf M."/>
            <person name="Daum C."/>
            <person name="Ng V."/>
            <person name="Clum A."/>
            <person name="Steindorff A."/>
            <person name="Ohm R."/>
            <person name="Martin F."/>
            <person name="Silar P."/>
            <person name="Natvig D."/>
            <person name="Lalanne C."/>
            <person name="Gautier V."/>
            <person name="Ament-Velasquez S.L."/>
            <person name="Kruys A."/>
            <person name="Hutchinson M.I."/>
            <person name="Powell A.J."/>
            <person name="Barry K."/>
            <person name="Miller A.N."/>
            <person name="Grigoriev I.V."/>
            <person name="Debuchy R."/>
            <person name="Gladieux P."/>
            <person name="Thoren M.H."/>
            <person name="Johannesson H."/>
        </authorList>
    </citation>
    <scope>NUCLEOTIDE SEQUENCE</scope>
    <source>
        <strain evidence="3">SMH4607-1</strain>
    </source>
</reference>
<dbReference type="AlphaFoldDB" id="A0AA40DZ22"/>
<keyword evidence="2" id="KW-0732">Signal</keyword>
<comment type="caution">
    <text evidence="3">The sequence shown here is derived from an EMBL/GenBank/DDBJ whole genome shotgun (WGS) entry which is preliminary data.</text>
</comment>
<accession>A0AA40DZ22</accession>
<organism evidence="3 4">
    <name type="scientific">Lasiosphaeris hirsuta</name>
    <dbReference type="NCBI Taxonomy" id="260670"/>
    <lineage>
        <taxon>Eukaryota</taxon>
        <taxon>Fungi</taxon>
        <taxon>Dikarya</taxon>
        <taxon>Ascomycota</taxon>
        <taxon>Pezizomycotina</taxon>
        <taxon>Sordariomycetes</taxon>
        <taxon>Sordariomycetidae</taxon>
        <taxon>Sordariales</taxon>
        <taxon>Lasiosphaeriaceae</taxon>
        <taxon>Lasiosphaeris</taxon>
    </lineage>
</organism>
<evidence type="ECO:0000313" key="4">
    <source>
        <dbReference type="Proteomes" id="UP001172102"/>
    </source>
</evidence>
<proteinExistence type="predicted"/>
<protein>
    <submittedName>
        <fullName evidence="3">Uncharacterized protein</fullName>
    </submittedName>
</protein>
<feature type="region of interest" description="Disordered" evidence="1">
    <location>
        <begin position="72"/>
        <end position="92"/>
    </location>
</feature>
<evidence type="ECO:0000256" key="1">
    <source>
        <dbReference type="SAM" id="MobiDB-lite"/>
    </source>
</evidence>
<feature type="signal peptide" evidence="2">
    <location>
        <begin position="1"/>
        <end position="19"/>
    </location>
</feature>
<feature type="chain" id="PRO_5041324996" evidence="2">
    <location>
        <begin position="20"/>
        <end position="130"/>
    </location>
</feature>
<dbReference type="EMBL" id="JAUKUA010000003">
    <property type="protein sequence ID" value="KAK0720965.1"/>
    <property type="molecule type" value="Genomic_DNA"/>
</dbReference>